<keyword evidence="2" id="KW-1185">Reference proteome</keyword>
<evidence type="ECO:0000313" key="2">
    <source>
        <dbReference type="Proteomes" id="UP000799754"/>
    </source>
</evidence>
<organism evidence="1 2">
    <name type="scientific">Macroventuria anomochaeta</name>
    <dbReference type="NCBI Taxonomy" id="301207"/>
    <lineage>
        <taxon>Eukaryota</taxon>
        <taxon>Fungi</taxon>
        <taxon>Dikarya</taxon>
        <taxon>Ascomycota</taxon>
        <taxon>Pezizomycotina</taxon>
        <taxon>Dothideomycetes</taxon>
        <taxon>Pleosporomycetidae</taxon>
        <taxon>Pleosporales</taxon>
        <taxon>Pleosporineae</taxon>
        <taxon>Didymellaceae</taxon>
        <taxon>Macroventuria</taxon>
    </lineage>
</organism>
<name>A0ACB6RS39_9PLEO</name>
<gene>
    <name evidence="1" type="ORF">BU25DRAFT_424466</name>
</gene>
<sequence>MYGALVTVSISITVAVTVWKYFIYPLFLSPLASVPAVSPIARFSALWIEWQRLDGKDFQRISAAFAAKGPYVLISPQELALNDMHAVNCVWGAGSAGFDKHPSYEYWATQGRVLPVLDRVASSPEGATRILPIAQSMSLDCTSAFAFGIPLSLDFVLNAKARREWLDLFATAFPTDQASFWLREHPRLTKYLFMLGVSLVSKDMAPARRKFEAWALPRVDGAEEVLKKRDMGQAIEAGQLPVLYDAIPSDLANSQMKGKKLGFTMTEAQRRELATFTAEAFGTVSTYMVYELSHHLEVQSELREELRSTTNPLIGADSPTDIPDSQSPEQLPLIGAVVKECLRRLLLIERLCTLLRE</sequence>
<reference evidence="1" key="1">
    <citation type="journal article" date="2020" name="Stud. Mycol.">
        <title>101 Dothideomycetes genomes: a test case for predicting lifestyles and emergence of pathogens.</title>
        <authorList>
            <person name="Haridas S."/>
            <person name="Albert R."/>
            <person name="Binder M."/>
            <person name="Bloem J."/>
            <person name="Labutti K."/>
            <person name="Salamov A."/>
            <person name="Andreopoulos B."/>
            <person name="Baker S."/>
            <person name="Barry K."/>
            <person name="Bills G."/>
            <person name="Bluhm B."/>
            <person name="Cannon C."/>
            <person name="Castanera R."/>
            <person name="Culley D."/>
            <person name="Daum C."/>
            <person name="Ezra D."/>
            <person name="Gonzalez J."/>
            <person name="Henrissat B."/>
            <person name="Kuo A."/>
            <person name="Liang C."/>
            <person name="Lipzen A."/>
            <person name="Lutzoni F."/>
            <person name="Magnuson J."/>
            <person name="Mondo S."/>
            <person name="Nolan M."/>
            <person name="Ohm R."/>
            <person name="Pangilinan J."/>
            <person name="Park H.-J."/>
            <person name="Ramirez L."/>
            <person name="Alfaro M."/>
            <person name="Sun H."/>
            <person name="Tritt A."/>
            <person name="Yoshinaga Y."/>
            <person name="Zwiers L.-H."/>
            <person name="Turgeon B."/>
            <person name="Goodwin S."/>
            <person name="Spatafora J."/>
            <person name="Crous P."/>
            <person name="Grigoriev I."/>
        </authorList>
    </citation>
    <scope>NUCLEOTIDE SEQUENCE</scope>
    <source>
        <strain evidence="1">CBS 525.71</strain>
    </source>
</reference>
<protein>
    <submittedName>
        <fullName evidence="1">Uncharacterized protein</fullName>
    </submittedName>
</protein>
<accession>A0ACB6RS39</accession>
<evidence type="ECO:0000313" key="1">
    <source>
        <dbReference type="EMBL" id="KAF2624087.1"/>
    </source>
</evidence>
<dbReference type="EMBL" id="MU006733">
    <property type="protein sequence ID" value="KAF2624087.1"/>
    <property type="molecule type" value="Genomic_DNA"/>
</dbReference>
<comment type="caution">
    <text evidence="1">The sequence shown here is derived from an EMBL/GenBank/DDBJ whole genome shotgun (WGS) entry which is preliminary data.</text>
</comment>
<dbReference type="Proteomes" id="UP000799754">
    <property type="component" value="Unassembled WGS sequence"/>
</dbReference>
<proteinExistence type="predicted"/>